<dbReference type="AlphaFoldDB" id="A0A1M7XZT9"/>
<gene>
    <name evidence="2" type="ORF">SAMN02745220_00846</name>
</gene>
<keyword evidence="3" id="KW-1185">Reference proteome</keyword>
<evidence type="ECO:0000313" key="3">
    <source>
        <dbReference type="Proteomes" id="UP000184603"/>
    </source>
</evidence>
<accession>A0A1M7XZT9</accession>
<dbReference type="Proteomes" id="UP000184603">
    <property type="component" value="Unassembled WGS sequence"/>
</dbReference>
<keyword evidence="1" id="KW-1133">Transmembrane helix</keyword>
<reference evidence="2 3" key="1">
    <citation type="submission" date="2016-12" db="EMBL/GenBank/DDBJ databases">
        <authorList>
            <person name="Song W.-J."/>
            <person name="Kurnit D.M."/>
        </authorList>
    </citation>
    <scope>NUCLEOTIDE SEQUENCE [LARGE SCALE GENOMIC DNA]</scope>
    <source>
        <strain evidence="2 3">DSM 18488</strain>
    </source>
</reference>
<protein>
    <submittedName>
        <fullName evidence="2">Uncharacterized protein</fullName>
    </submittedName>
</protein>
<evidence type="ECO:0000256" key="1">
    <source>
        <dbReference type="SAM" id="Phobius"/>
    </source>
</evidence>
<dbReference type="STRING" id="1121416.SAMN02745220_00846"/>
<name>A0A1M7XZT9_9BACT</name>
<keyword evidence="1" id="KW-0812">Transmembrane</keyword>
<keyword evidence="1" id="KW-0472">Membrane</keyword>
<feature type="transmembrane region" description="Helical" evidence="1">
    <location>
        <begin position="56"/>
        <end position="75"/>
    </location>
</feature>
<proteinExistence type="predicted"/>
<feature type="transmembrane region" description="Helical" evidence="1">
    <location>
        <begin position="7"/>
        <end position="29"/>
    </location>
</feature>
<organism evidence="2 3">
    <name type="scientific">Desulfopila aestuarii DSM 18488</name>
    <dbReference type="NCBI Taxonomy" id="1121416"/>
    <lineage>
        <taxon>Bacteria</taxon>
        <taxon>Pseudomonadati</taxon>
        <taxon>Thermodesulfobacteriota</taxon>
        <taxon>Desulfobulbia</taxon>
        <taxon>Desulfobulbales</taxon>
        <taxon>Desulfocapsaceae</taxon>
        <taxon>Desulfopila</taxon>
    </lineage>
</organism>
<evidence type="ECO:0000313" key="2">
    <source>
        <dbReference type="EMBL" id="SHO44703.1"/>
    </source>
</evidence>
<sequence>MYVADPLILIIADQICVNNLTVIIVNYTFNYSLQVEVRLEVEFRVRKKLMEEKMDAVMFFVFWIGAATIHTLIELRIEAVASRRVAKALALTGRSKQKYESDRC</sequence>
<dbReference type="EMBL" id="FRFE01000003">
    <property type="protein sequence ID" value="SHO44703.1"/>
    <property type="molecule type" value="Genomic_DNA"/>
</dbReference>